<keyword evidence="7" id="KW-1185">Reference proteome</keyword>
<feature type="domain" description="Protein kinase" evidence="6">
    <location>
        <begin position="1"/>
        <end position="93"/>
    </location>
</feature>
<dbReference type="OrthoDB" id="193931at2759"/>
<accession>A0A8J1LJB1</accession>
<evidence type="ECO:0000256" key="5">
    <source>
        <dbReference type="ARBA" id="ARBA00022840"/>
    </source>
</evidence>
<evidence type="ECO:0000259" key="6">
    <source>
        <dbReference type="PROSITE" id="PS50011"/>
    </source>
</evidence>
<dbReference type="RefSeq" id="XP_041429668.1">
    <property type="nucleotide sequence ID" value="XM_041573734.1"/>
</dbReference>
<keyword evidence="3" id="KW-0547">Nucleotide-binding</keyword>
<keyword evidence="2" id="KW-0808">Transferase</keyword>
<dbReference type="SUPFAM" id="SSF56112">
    <property type="entry name" value="Protein kinase-like (PK-like)"/>
    <property type="match status" value="1"/>
</dbReference>
<keyword evidence="1" id="KW-0723">Serine/threonine-protein kinase</keyword>
<name>A0A8J1LJB1_XENLA</name>
<dbReference type="PANTHER" id="PTHR24351">
    <property type="entry name" value="RIBOSOMAL PROTEIN S6 KINASE"/>
    <property type="match status" value="1"/>
</dbReference>
<keyword evidence="4" id="KW-0418">Kinase</keyword>
<evidence type="ECO:0000313" key="8">
    <source>
        <dbReference type="RefSeq" id="XP_041429668.1"/>
    </source>
</evidence>
<dbReference type="InterPro" id="IPR008271">
    <property type="entry name" value="Ser/Thr_kinase_AS"/>
</dbReference>
<protein>
    <submittedName>
        <fullName evidence="8">cAMP-dependent protein kinase catalytic subunit-like</fullName>
    </submittedName>
</protein>
<evidence type="ECO:0000256" key="3">
    <source>
        <dbReference type="ARBA" id="ARBA00022741"/>
    </source>
</evidence>
<dbReference type="InterPro" id="IPR011009">
    <property type="entry name" value="Kinase-like_dom_sf"/>
</dbReference>
<dbReference type="GeneID" id="121397254"/>
<organism evidence="7 8">
    <name type="scientific">Xenopus laevis</name>
    <name type="common">African clawed frog</name>
    <dbReference type="NCBI Taxonomy" id="8355"/>
    <lineage>
        <taxon>Eukaryota</taxon>
        <taxon>Metazoa</taxon>
        <taxon>Chordata</taxon>
        <taxon>Craniata</taxon>
        <taxon>Vertebrata</taxon>
        <taxon>Euteleostomi</taxon>
        <taxon>Amphibia</taxon>
        <taxon>Batrachia</taxon>
        <taxon>Anura</taxon>
        <taxon>Pipoidea</taxon>
        <taxon>Pipidae</taxon>
        <taxon>Xenopodinae</taxon>
        <taxon>Xenopus</taxon>
        <taxon>Xenopus</taxon>
    </lineage>
</organism>
<dbReference type="GO" id="GO:0005524">
    <property type="term" value="F:ATP binding"/>
    <property type="evidence" value="ECO:0007669"/>
    <property type="project" value="UniProtKB-KW"/>
</dbReference>
<reference evidence="8" key="1">
    <citation type="submission" date="2025-08" db="UniProtKB">
        <authorList>
            <consortium name="RefSeq"/>
        </authorList>
    </citation>
    <scope>IDENTIFICATION</scope>
    <source>
        <strain evidence="8">J_2021</strain>
        <tissue evidence="8">Erythrocytes</tissue>
    </source>
</reference>
<dbReference type="KEGG" id="xla:121397254"/>
<proteinExistence type="predicted"/>
<dbReference type="Proteomes" id="UP000186698">
    <property type="component" value="Chromosome 8L"/>
</dbReference>
<dbReference type="InterPro" id="IPR000719">
    <property type="entry name" value="Prot_kinase_dom"/>
</dbReference>
<dbReference type="GO" id="GO:0004674">
    <property type="term" value="F:protein serine/threonine kinase activity"/>
    <property type="evidence" value="ECO:0007669"/>
    <property type="project" value="UniProtKB-KW"/>
</dbReference>
<gene>
    <name evidence="8" type="primary">LOC121397254</name>
</gene>
<dbReference type="PROSITE" id="PS00108">
    <property type="entry name" value="PROTEIN_KINASE_ST"/>
    <property type="match status" value="1"/>
</dbReference>
<evidence type="ECO:0000256" key="2">
    <source>
        <dbReference type="ARBA" id="ARBA00022679"/>
    </source>
</evidence>
<keyword evidence="5" id="KW-0067">ATP-binding</keyword>
<evidence type="ECO:0000256" key="1">
    <source>
        <dbReference type="ARBA" id="ARBA00022527"/>
    </source>
</evidence>
<dbReference type="Pfam" id="PF00069">
    <property type="entry name" value="Pkinase"/>
    <property type="match status" value="1"/>
</dbReference>
<dbReference type="Gene3D" id="1.10.510.10">
    <property type="entry name" value="Transferase(Phosphotransferase) domain 1"/>
    <property type="match status" value="1"/>
</dbReference>
<sequence>MEFASGGTLASHVRAGLLPLERSRFYGACIVLGVQFLHNNNIIHRDLKPENILIDGTGYAKLADFGISKAGKISRSSYICPLTLQPILISDNH</sequence>
<evidence type="ECO:0000256" key="4">
    <source>
        <dbReference type="ARBA" id="ARBA00022777"/>
    </source>
</evidence>
<evidence type="ECO:0000313" key="7">
    <source>
        <dbReference type="Proteomes" id="UP000186698"/>
    </source>
</evidence>
<dbReference type="PROSITE" id="PS50011">
    <property type="entry name" value="PROTEIN_KINASE_DOM"/>
    <property type="match status" value="1"/>
</dbReference>
<dbReference type="AlphaFoldDB" id="A0A8J1LJB1"/>